<feature type="region of interest" description="Disordered" evidence="1">
    <location>
        <begin position="39"/>
        <end position="78"/>
    </location>
</feature>
<comment type="caution">
    <text evidence="2">The sequence shown here is derived from an EMBL/GenBank/DDBJ whole genome shotgun (WGS) entry which is preliminary data.</text>
</comment>
<reference evidence="2 3" key="1">
    <citation type="submission" date="2020-07" db="EMBL/GenBank/DDBJ databases">
        <authorList>
            <person name="Feng X."/>
        </authorList>
    </citation>
    <scope>NUCLEOTIDE SEQUENCE [LARGE SCALE GENOMIC DNA]</scope>
    <source>
        <strain evidence="2 3">JCM31066</strain>
    </source>
</reference>
<evidence type="ECO:0000256" key="1">
    <source>
        <dbReference type="SAM" id="MobiDB-lite"/>
    </source>
</evidence>
<evidence type="ECO:0000313" key="2">
    <source>
        <dbReference type="EMBL" id="MBC2594992.1"/>
    </source>
</evidence>
<accession>A0A842HEZ3</accession>
<dbReference type="AlphaFoldDB" id="A0A842HEZ3"/>
<dbReference type="EMBL" id="JACHVB010000035">
    <property type="protein sequence ID" value="MBC2594992.1"/>
    <property type="molecule type" value="Genomic_DNA"/>
</dbReference>
<sequence length="146" mass="15100">MLPVPVPVSTLSPAGPAPCEERMTLSLFLKTIHGVGEKDEPAISSAPTAPVAETRPAPAVPESTVPAETPVHSGIVSTAGGPSSVVAPVLPYPRLSSPLLDDTRLLMPIDMEAFGAPRALIDLPVSQTFQPPAPVIPSQATFEIKP</sequence>
<dbReference type="RefSeq" id="WP_185675958.1">
    <property type="nucleotide sequence ID" value="NZ_JACHVB010000035.1"/>
</dbReference>
<proteinExistence type="predicted"/>
<name>A0A842HEZ3_9BACT</name>
<organism evidence="2 3">
    <name type="scientific">Ruficoccus amylovorans</name>
    <dbReference type="NCBI Taxonomy" id="1804625"/>
    <lineage>
        <taxon>Bacteria</taxon>
        <taxon>Pseudomonadati</taxon>
        <taxon>Verrucomicrobiota</taxon>
        <taxon>Opitutia</taxon>
        <taxon>Puniceicoccales</taxon>
        <taxon>Cerasicoccaceae</taxon>
        <taxon>Ruficoccus</taxon>
    </lineage>
</organism>
<keyword evidence="3" id="KW-1185">Reference proteome</keyword>
<protein>
    <submittedName>
        <fullName evidence="2">Uncharacterized protein</fullName>
    </submittedName>
</protein>
<gene>
    <name evidence="2" type="ORF">H5P28_12060</name>
</gene>
<evidence type="ECO:0000313" key="3">
    <source>
        <dbReference type="Proteomes" id="UP000546464"/>
    </source>
</evidence>
<dbReference type="Proteomes" id="UP000546464">
    <property type="component" value="Unassembled WGS sequence"/>
</dbReference>